<reference evidence="2" key="1">
    <citation type="submission" date="2022-11" db="UniProtKB">
        <authorList>
            <consortium name="WormBaseParasite"/>
        </authorList>
    </citation>
    <scope>IDENTIFICATION</scope>
</reference>
<dbReference type="Proteomes" id="UP000887579">
    <property type="component" value="Unplaced"/>
</dbReference>
<evidence type="ECO:0000313" key="1">
    <source>
        <dbReference type="Proteomes" id="UP000887579"/>
    </source>
</evidence>
<accession>A0AC34G5F3</accession>
<evidence type="ECO:0000313" key="2">
    <source>
        <dbReference type="WBParaSite" id="ES5_v2.g24939.t1"/>
    </source>
</evidence>
<protein>
    <submittedName>
        <fullName evidence="2">Uncharacterized protein</fullName>
    </submittedName>
</protein>
<dbReference type="WBParaSite" id="ES5_v2.g24939.t1">
    <property type="protein sequence ID" value="ES5_v2.g24939.t1"/>
    <property type="gene ID" value="ES5_v2.g24939"/>
</dbReference>
<name>A0AC34G5F3_9BILA</name>
<organism evidence="1 2">
    <name type="scientific">Panagrolaimus sp. ES5</name>
    <dbReference type="NCBI Taxonomy" id="591445"/>
    <lineage>
        <taxon>Eukaryota</taxon>
        <taxon>Metazoa</taxon>
        <taxon>Ecdysozoa</taxon>
        <taxon>Nematoda</taxon>
        <taxon>Chromadorea</taxon>
        <taxon>Rhabditida</taxon>
        <taxon>Tylenchina</taxon>
        <taxon>Panagrolaimomorpha</taxon>
        <taxon>Panagrolaimoidea</taxon>
        <taxon>Panagrolaimidae</taxon>
        <taxon>Panagrolaimus</taxon>
    </lineage>
</organism>
<proteinExistence type="predicted"/>
<sequence>MRREAAAAAALRSNAPGIGEPEIQSPQRDARSSISVERRLRQGAPLTREEVEAMLEADKKVAAGLPPISPEPPNAVWQYNQSLLHTSQPKDLYETELGLSEEPIWKQQQQQQQQAEFDFTSSILDKRSPKESVVVEETLQLYDQKPQGLQVPPRPSPLDDTQQQQQIGQRPTSGEPSSPKILINNQQKGSSSSEDNGFIKVYPEQTLQQQQPGQQPVQRQQQQQQFSNEYENVGG</sequence>